<dbReference type="STRING" id="455.Ljam_1996"/>
<feature type="region of interest" description="Disordered" evidence="2">
    <location>
        <begin position="295"/>
        <end position="319"/>
    </location>
</feature>
<dbReference type="InterPro" id="IPR052801">
    <property type="entry name" value="Ankyrin-EF-hand"/>
</dbReference>
<dbReference type="PATRIC" id="fig|455.5.peg.2104"/>
<dbReference type="PROSITE" id="PS50297">
    <property type="entry name" value="ANK_REP_REGION"/>
    <property type="match status" value="1"/>
</dbReference>
<dbReference type="PANTHER" id="PTHR24127:SF1">
    <property type="entry name" value="ANKYRIN REPEAT AND EF-HAND DOMAIN-CONTAINING PROTEIN 1"/>
    <property type="match status" value="1"/>
</dbReference>
<proteinExistence type="predicted"/>
<organism evidence="3 5">
    <name type="scientific">Legionella jamestowniensis</name>
    <dbReference type="NCBI Taxonomy" id="455"/>
    <lineage>
        <taxon>Bacteria</taxon>
        <taxon>Pseudomonadati</taxon>
        <taxon>Pseudomonadota</taxon>
        <taxon>Gammaproteobacteria</taxon>
        <taxon>Legionellales</taxon>
        <taxon>Legionellaceae</taxon>
        <taxon>Legionella</taxon>
    </lineage>
</organism>
<name>A0A0W0UJU4_9GAMM</name>
<dbReference type="EMBL" id="LYOZ01000001">
    <property type="protein sequence ID" value="OCH99533.1"/>
    <property type="molecule type" value="Genomic_DNA"/>
</dbReference>
<protein>
    <submittedName>
        <fullName evidence="3">Ankyrin repeats (3 copies)</fullName>
    </submittedName>
</protein>
<reference evidence="3 5" key="1">
    <citation type="submission" date="2015-11" db="EMBL/GenBank/DDBJ databases">
        <title>Genomic analysis of 38 Legionella species identifies large and diverse effector repertoires.</title>
        <authorList>
            <person name="Burstein D."/>
            <person name="Amaro F."/>
            <person name="Zusman T."/>
            <person name="Lifshitz Z."/>
            <person name="Cohen O."/>
            <person name="Gilbert J.A."/>
            <person name="Pupko T."/>
            <person name="Shuman H.A."/>
            <person name="Segal G."/>
        </authorList>
    </citation>
    <scope>NUCLEOTIDE SEQUENCE [LARGE SCALE GENOMIC DNA]</scope>
    <source>
        <strain evidence="3 5">JA-26-G1-E2</strain>
    </source>
</reference>
<evidence type="ECO:0000313" key="5">
    <source>
        <dbReference type="Proteomes" id="UP000054715"/>
    </source>
</evidence>
<dbReference type="RefSeq" id="WP_058449892.1">
    <property type="nucleotide sequence ID" value="NZ_CAAAJF010000002.1"/>
</dbReference>
<feature type="repeat" description="ANK" evidence="1">
    <location>
        <begin position="199"/>
        <end position="226"/>
    </location>
</feature>
<gene>
    <name evidence="4" type="ORF">A8135_07595</name>
    <name evidence="3" type="ORF">Ljam_1996</name>
</gene>
<evidence type="ECO:0000256" key="1">
    <source>
        <dbReference type="PROSITE-ProRule" id="PRU00023"/>
    </source>
</evidence>
<dbReference type="Proteomes" id="UP000054715">
    <property type="component" value="Unassembled WGS sequence"/>
</dbReference>
<sequence>MKISTLLNLSDEQLAKLTILEITEEKLKDTHVKTLISLLPKLSSLEIITCKGNLRGKLFTTLVAELPKCPSLSYLLFPDNFLTNTELKHLIDVLPEFNHLVAVELTNNKFTHLSASNLEKLVSNIRHCGSLTSFDISKNKLKNQKPLMQINEALTANREKTESLIEAIHQGNRDKVQQLLEEGANVNARIVLTKSKDGTLLSPLHAAISTGNFSMVKLLVSKGAKLLPDALGNSILMHAQKTQSYWSKTPSKAEYCANLGKIISYLSKIAEKKEEKKKDNLPLQSSASENGFFGVKKKHSIKKPEKELPKSQSESAFTF</sequence>
<accession>A0A0W0UJU4</accession>
<reference evidence="4 6" key="2">
    <citation type="submission" date="2016-05" db="EMBL/GenBank/DDBJ databases">
        <authorList>
            <person name="Prochazka B."/>
            <person name="Indra A."/>
            <person name="Hasenberger P."/>
            <person name="Blaschitz M."/>
            <person name="Wagner L."/>
            <person name="Wewalka G."/>
            <person name="Sorschag S."/>
            <person name="Schmid D."/>
            <person name="Ruppitsch W."/>
        </authorList>
    </citation>
    <scope>NUCLEOTIDE SEQUENCE [LARGE SCALE GENOMIC DNA]</scope>
    <source>
        <strain evidence="4 6">974010_12</strain>
    </source>
</reference>
<dbReference type="OrthoDB" id="5654067at2"/>
<keyword evidence="1" id="KW-0040">ANK repeat</keyword>
<dbReference type="Pfam" id="PF12796">
    <property type="entry name" value="Ank_2"/>
    <property type="match status" value="1"/>
</dbReference>
<dbReference type="Proteomes" id="UP000093336">
    <property type="component" value="Unassembled WGS sequence"/>
</dbReference>
<dbReference type="Gene3D" id="1.25.40.20">
    <property type="entry name" value="Ankyrin repeat-containing domain"/>
    <property type="match status" value="1"/>
</dbReference>
<comment type="caution">
    <text evidence="3">The sequence shown here is derived from an EMBL/GenBank/DDBJ whole genome shotgun (WGS) entry which is preliminary data.</text>
</comment>
<evidence type="ECO:0000313" key="4">
    <source>
        <dbReference type="EMBL" id="OCH99533.1"/>
    </source>
</evidence>
<feature type="compositionally biased region" description="Polar residues" evidence="2">
    <location>
        <begin position="310"/>
        <end position="319"/>
    </location>
</feature>
<dbReference type="PROSITE" id="PS50088">
    <property type="entry name" value="ANK_REPEAT"/>
    <property type="match status" value="1"/>
</dbReference>
<evidence type="ECO:0000256" key="2">
    <source>
        <dbReference type="SAM" id="MobiDB-lite"/>
    </source>
</evidence>
<dbReference type="InterPro" id="IPR002110">
    <property type="entry name" value="Ankyrin_rpt"/>
</dbReference>
<dbReference type="SMART" id="SM00248">
    <property type="entry name" value="ANK"/>
    <property type="match status" value="2"/>
</dbReference>
<dbReference type="EMBL" id="LNYG01000013">
    <property type="protein sequence ID" value="KTD07801.1"/>
    <property type="molecule type" value="Genomic_DNA"/>
</dbReference>
<dbReference type="PANTHER" id="PTHR24127">
    <property type="entry name" value="ANKYRIN REPEAT AND EF-HAND DOMAIN-CONTAINING PROTEIN 1"/>
    <property type="match status" value="1"/>
</dbReference>
<dbReference type="InterPro" id="IPR032675">
    <property type="entry name" value="LRR_dom_sf"/>
</dbReference>
<evidence type="ECO:0000313" key="6">
    <source>
        <dbReference type="Proteomes" id="UP000093336"/>
    </source>
</evidence>
<dbReference type="SUPFAM" id="SSF48403">
    <property type="entry name" value="Ankyrin repeat"/>
    <property type="match status" value="1"/>
</dbReference>
<dbReference type="SUPFAM" id="SSF52047">
    <property type="entry name" value="RNI-like"/>
    <property type="match status" value="1"/>
</dbReference>
<dbReference type="Gene3D" id="3.80.10.10">
    <property type="entry name" value="Ribonuclease Inhibitor"/>
    <property type="match status" value="1"/>
</dbReference>
<keyword evidence="6" id="KW-1185">Reference proteome</keyword>
<evidence type="ECO:0000313" key="3">
    <source>
        <dbReference type="EMBL" id="KTD07801.1"/>
    </source>
</evidence>
<dbReference type="InterPro" id="IPR036770">
    <property type="entry name" value="Ankyrin_rpt-contain_sf"/>
</dbReference>
<dbReference type="AlphaFoldDB" id="A0A0W0UJU4"/>